<dbReference type="SMART" id="SM00279">
    <property type="entry name" value="HhH2"/>
    <property type="match status" value="1"/>
</dbReference>
<name>A0A554LFM5_9BACT</name>
<evidence type="ECO:0000259" key="5">
    <source>
        <dbReference type="SMART" id="SM00475"/>
    </source>
</evidence>
<dbReference type="Gene3D" id="3.40.50.1010">
    <property type="entry name" value="5'-nuclease"/>
    <property type="match status" value="1"/>
</dbReference>
<comment type="caution">
    <text evidence="6">The sequence shown here is derived from an EMBL/GenBank/DDBJ whole genome shotgun (WGS) entry which is preliminary data.</text>
</comment>
<reference evidence="6 7" key="1">
    <citation type="submission" date="2017-07" db="EMBL/GenBank/DDBJ databases">
        <title>Mechanisms for carbon and nitrogen cycling indicate functional differentiation within the Candidate Phyla Radiation.</title>
        <authorList>
            <person name="Danczak R.E."/>
            <person name="Johnston M.D."/>
            <person name="Kenah C."/>
            <person name="Slattery M."/>
            <person name="Wrighton K.C."/>
            <person name="Wilkins M.J."/>
        </authorList>
    </citation>
    <scope>NUCLEOTIDE SEQUENCE [LARGE SCALE GENOMIC DNA]</scope>
    <source>
        <strain evidence="6">Licking1014_96</strain>
    </source>
</reference>
<dbReference type="Gene3D" id="3.30.420.10">
    <property type="entry name" value="Ribonuclease H-like superfamily/Ribonuclease H"/>
    <property type="match status" value="1"/>
</dbReference>
<dbReference type="SUPFAM" id="SSF53098">
    <property type="entry name" value="Ribonuclease H-like"/>
    <property type="match status" value="1"/>
</dbReference>
<dbReference type="InterPro" id="IPR002421">
    <property type="entry name" value="5-3_exonuclease"/>
</dbReference>
<dbReference type="FunFam" id="1.10.150.20:FF:000003">
    <property type="entry name" value="DNA polymerase I"/>
    <property type="match status" value="1"/>
</dbReference>
<dbReference type="Proteomes" id="UP000318296">
    <property type="component" value="Unassembled WGS sequence"/>
</dbReference>
<accession>A0A554LFM5</accession>
<proteinExistence type="predicted"/>
<evidence type="ECO:0000313" key="7">
    <source>
        <dbReference type="Proteomes" id="UP000318296"/>
    </source>
</evidence>
<keyword evidence="3" id="KW-0269">Exonuclease</keyword>
<dbReference type="Pfam" id="PF01612">
    <property type="entry name" value="DNA_pol_A_exo1"/>
    <property type="match status" value="1"/>
</dbReference>
<dbReference type="EMBL" id="VMGH01000033">
    <property type="protein sequence ID" value="TSC91652.1"/>
    <property type="molecule type" value="Genomic_DNA"/>
</dbReference>
<organism evidence="6 7">
    <name type="scientific">Candidatus Berkelbacteria bacterium Licking1014_96</name>
    <dbReference type="NCBI Taxonomy" id="2017149"/>
    <lineage>
        <taxon>Bacteria</taxon>
        <taxon>Candidatus Berkelbacteria</taxon>
    </lineage>
</organism>
<dbReference type="Gene3D" id="1.10.150.20">
    <property type="entry name" value="5' to 3' exonuclease, C-terminal subdomain"/>
    <property type="match status" value="1"/>
</dbReference>
<dbReference type="Pfam" id="PF01367">
    <property type="entry name" value="5_3_exonuc"/>
    <property type="match status" value="1"/>
</dbReference>
<feature type="domain" description="5'-3' exonuclease" evidence="5">
    <location>
        <begin position="4"/>
        <end position="267"/>
    </location>
</feature>
<protein>
    <submittedName>
        <fullName evidence="6">DNA polymerase I</fullName>
    </submittedName>
</protein>
<evidence type="ECO:0000256" key="4">
    <source>
        <dbReference type="ARBA" id="ARBA00023125"/>
    </source>
</evidence>
<gene>
    <name evidence="6" type="ORF">CEN92_234</name>
</gene>
<dbReference type="InterPro" id="IPR020046">
    <property type="entry name" value="5-3_exonucl_a-hlix_arch_N"/>
</dbReference>
<dbReference type="InterPro" id="IPR038969">
    <property type="entry name" value="FEN"/>
</dbReference>
<dbReference type="Pfam" id="PF02739">
    <property type="entry name" value="5_3_exonuc_N"/>
    <property type="match status" value="1"/>
</dbReference>
<dbReference type="InterPro" id="IPR020045">
    <property type="entry name" value="DNA_polI_H3TH"/>
</dbReference>
<dbReference type="SMART" id="SM00475">
    <property type="entry name" value="53EXOc"/>
    <property type="match status" value="1"/>
</dbReference>
<dbReference type="CDD" id="cd09859">
    <property type="entry name" value="PIN_53EXO"/>
    <property type="match status" value="1"/>
</dbReference>
<sequence>MPKKKLVLIDGHAIIHRAFHAIPSLTTAKGELVSGVYGFCLILLNVLKEIKPTHIVVALDVGGETVRHKQFKEYKAHRVKAPEELHNQVPRIKEVLKAFNIPVFLKRGYEADDIIGTLARQAEKYQNLETIIVTGDLDTLQLVSPKVKVFTMRRGLTDTVIYDEKNVLARYGFGPKEVVDFKALRGDPSDNIPGVKGVGEKTATELIKKYKNIEQIYQALEKGKIDLSSRYQELLLNQKKEALLSKKLATILVDLNISLDLNKAELKDYERDKALKLFQELGFKSLLSKLPSSKVEIDLQGSLFSKNNQTKKKNHGNYQLIDDRRGFEILAKKLKLAKYFVFDTETDTLGGELIGISFAFKEKEAYYLPLIGGDSEFYLKTLKPIFGSNKYKKIGHNLKYDCLILSKHGIKVEGLEFDTMLAAYILNPGKR</sequence>
<dbReference type="CDD" id="cd09898">
    <property type="entry name" value="H3TH_53EXO"/>
    <property type="match status" value="1"/>
</dbReference>
<dbReference type="InterPro" id="IPR008918">
    <property type="entry name" value="HhH2"/>
</dbReference>
<evidence type="ECO:0000313" key="6">
    <source>
        <dbReference type="EMBL" id="TSC91652.1"/>
    </source>
</evidence>
<dbReference type="FunFam" id="3.40.50.1010:FF:000001">
    <property type="entry name" value="DNA polymerase I"/>
    <property type="match status" value="1"/>
</dbReference>
<dbReference type="AlphaFoldDB" id="A0A554LFM5"/>
<keyword evidence="2" id="KW-0378">Hydrolase</keyword>
<evidence type="ECO:0000256" key="1">
    <source>
        <dbReference type="ARBA" id="ARBA00022722"/>
    </source>
</evidence>
<dbReference type="GO" id="GO:0017108">
    <property type="term" value="F:5'-flap endonuclease activity"/>
    <property type="evidence" value="ECO:0007669"/>
    <property type="project" value="InterPro"/>
</dbReference>
<dbReference type="GO" id="GO:0003677">
    <property type="term" value="F:DNA binding"/>
    <property type="evidence" value="ECO:0007669"/>
    <property type="project" value="UniProtKB-KW"/>
</dbReference>
<dbReference type="SUPFAM" id="SSF88723">
    <property type="entry name" value="PIN domain-like"/>
    <property type="match status" value="1"/>
</dbReference>
<dbReference type="GO" id="GO:0033567">
    <property type="term" value="P:DNA replication, Okazaki fragment processing"/>
    <property type="evidence" value="ECO:0007669"/>
    <property type="project" value="InterPro"/>
</dbReference>
<dbReference type="SUPFAM" id="SSF47807">
    <property type="entry name" value="5' to 3' exonuclease, C-terminal subdomain"/>
    <property type="match status" value="1"/>
</dbReference>
<keyword evidence="1" id="KW-0540">Nuclease</keyword>
<dbReference type="PANTHER" id="PTHR42646">
    <property type="entry name" value="FLAP ENDONUCLEASE XNI"/>
    <property type="match status" value="1"/>
</dbReference>
<feature type="non-terminal residue" evidence="6">
    <location>
        <position position="431"/>
    </location>
</feature>
<dbReference type="InterPro" id="IPR012337">
    <property type="entry name" value="RNaseH-like_sf"/>
</dbReference>
<dbReference type="InterPro" id="IPR036397">
    <property type="entry name" value="RNaseH_sf"/>
</dbReference>
<evidence type="ECO:0000256" key="3">
    <source>
        <dbReference type="ARBA" id="ARBA00022839"/>
    </source>
</evidence>
<dbReference type="GO" id="GO:0008408">
    <property type="term" value="F:3'-5' exonuclease activity"/>
    <property type="evidence" value="ECO:0007669"/>
    <property type="project" value="InterPro"/>
</dbReference>
<dbReference type="PANTHER" id="PTHR42646:SF2">
    <property type="entry name" value="5'-3' EXONUCLEASE FAMILY PROTEIN"/>
    <property type="match status" value="1"/>
</dbReference>
<dbReference type="InterPro" id="IPR036279">
    <property type="entry name" value="5-3_exonuclease_C_sf"/>
</dbReference>
<keyword evidence="4" id="KW-0238">DNA-binding</keyword>
<evidence type="ECO:0000256" key="2">
    <source>
        <dbReference type="ARBA" id="ARBA00022801"/>
    </source>
</evidence>
<dbReference type="InterPro" id="IPR002562">
    <property type="entry name" value="3'-5'_exonuclease_dom"/>
</dbReference>
<dbReference type="GO" id="GO:0008409">
    <property type="term" value="F:5'-3' exonuclease activity"/>
    <property type="evidence" value="ECO:0007669"/>
    <property type="project" value="InterPro"/>
</dbReference>
<dbReference type="InterPro" id="IPR029060">
    <property type="entry name" value="PIN-like_dom_sf"/>
</dbReference>